<dbReference type="GO" id="GO:0051604">
    <property type="term" value="P:protein maturation"/>
    <property type="evidence" value="ECO:0007669"/>
    <property type="project" value="InterPro"/>
</dbReference>
<dbReference type="EMBL" id="OB660422">
    <property type="protein sequence ID" value="CAD7224703.1"/>
    <property type="molecule type" value="Genomic_DNA"/>
</dbReference>
<dbReference type="AlphaFoldDB" id="A0A7R8W8U3"/>
<dbReference type="InterPro" id="IPR036065">
    <property type="entry name" value="BolA-like_sf"/>
</dbReference>
<dbReference type="InterPro" id="IPR002634">
    <property type="entry name" value="BolA"/>
</dbReference>
<protein>
    <submittedName>
        <fullName evidence="2">Uncharacterized protein</fullName>
    </submittedName>
</protein>
<sequence>MSCIVHAPLVVTSSMLLVKLLPPFRYRLGLLASQQYQQHPLAISRAFNQTMTGGYSESYIKQKLEKELTPEYLEVTDLSDGCGSKFHILVVSSVFEGKNLLARQRLVNSALAEELQTIHALTQKTLTPEQWEKLKAESSS</sequence>
<accession>A0A7R8W8U3</accession>
<evidence type="ECO:0000313" key="2">
    <source>
        <dbReference type="EMBL" id="CAD7224703.1"/>
    </source>
</evidence>
<dbReference type="Pfam" id="PF01722">
    <property type="entry name" value="BolA"/>
    <property type="match status" value="1"/>
</dbReference>
<dbReference type="GO" id="GO:0005829">
    <property type="term" value="C:cytosol"/>
    <property type="evidence" value="ECO:0007669"/>
    <property type="project" value="TreeGrafter"/>
</dbReference>
<evidence type="ECO:0000256" key="1">
    <source>
        <dbReference type="RuleBase" id="RU003860"/>
    </source>
</evidence>
<dbReference type="PANTHER" id="PTHR12735">
    <property type="entry name" value="BOLA-LIKE PROTEIN-RELATED"/>
    <property type="match status" value="1"/>
</dbReference>
<dbReference type="SUPFAM" id="SSF82657">
    <property type="entry name" value="BolA-like"/>
    <property type="match status" value="1"/>
</dbReference>
<organism evidence="2">
    <name type="scientific">Cyprideis torosa</name>
    <dbReference type="NCBI Taxonomy" id="163714"/>
    <lineage>
        <taxon>Eukaryota</taxon>
        <taxon>Metazoa</taxon>
        <taxon>Ecdysozoa</taxon>
        <taxon>Arthropoda</taxon>
        <taxon>Crustacea</taxon>
        <taxon>Oligostraca</taxon>
        <taxon>Ostracoda</taxon>
        <taxon>Podocopa</taxon>
        <taxon>Podocopida</taxon>
        <taxon>Cytherocopina</taxon>
        <taxon>Cytheroidea</taxon>
        <taxon>Cytherideidae</taxon>
        <taxon>Cyprideis</taxon>
    </lineage>
</organism>
<dbReference type="GO" id="GO:0051537">
    <property type="term" value="F:2 iron, 2 sulfur cluster binding"/>
    <property type="evidence" value="ECO:0007669"/>
    <property type="project" value="InterPro"/>
</dbReference>
<gene>
    <name evidence="2" type="ORF">CTOB1V02_LOCUS2656</name>
</gene>
<proteinExistence type="inferred from homology"/>
<dbReference type="Gene3D" id="3.10.20.90">
    <property type="entry name" value="Phosphatidylinositol 3-kinase Catalytic Subunit, Chain A, domain 1"/>
    <property type="match status" value="1"/>
</dbReference>
<dbReference type="GO" id="GO:0006879">
    <property type="term" value="P:intracellular iron ion homeostasis"/>
    <property type="evidence" value="ECO:0007669"/>
    <property type="project" value="InterPro"/>
</dbReference>
<reference evidence="2" key="1">
    <citation type="submission" date="2020-11" db="EMBL/GenBank/DDBJ databases">
        <authorList>
            <person name="Tran Van P."/>
        </authorList>
    </citation>
    <scope>NUCLEOTIDE SEQUENCE</scope>
</reference>
<dbReference type="OrthoDB" id="4983at2759"/>
<dbReference type="GO" id="GO:0005634">
    <property type="term" value="C:nucleus"/>
    <property type="evidence" value="ECO:0007669"/>
    <property type="project" value="TreeGrafter"/>
</dbReference>
<comment type="similarity">
    <text evidence="1">Belongs to the BolA/IbaG family.</text>
</comment>
<dbReference type="PANTHER" id="PTHR12735:SF27">
    <property type="entry name" value="BOLA-LIKE PROTEIN 2"/>
    <property type="match status" value="1"/>
</dbReference>
<dbReference type="InterPro" id="IPR045115">
    <property type="entry name" value="BOL2"/>
</dbReference>
<name>A0A7R8W8U3_9CRUS</name>